<dbReference type="EMBL" id="JAINUG010000029">
    <property type="protein sequence ID" value="KAJ8409726.1"/>
    <property type="molecule type" value="Genomic_DNA"/>
</dbReference>
<proteinExistence type="predicted"/>
<reference evidence="2" key="1">
    <citation type="journal article" date="2023" name="Science">
        <title>Genome structures resolve the early diversification of teleost fishes.</title>
        <authorList>
            <person name="Parey E."/>
            <person name="Louis A."/>
            <person name="Montfort J."/>
            <person name="Bouchez O."/>
            <person name="Roques C."/>
            <person name="Iampietro C."/>
            <person name="Lluch J."/>
            <person name="Castinel A."/>
            <person name="Donnadieu C."/>
            <person name="Desvignes T."/>
            <person name="Floi Bucao C."/>
            <person name="Jouanno E."/>
            <person name="Wen M."/>
            <person name="Mejri S."/>
            <person name="Dirks R."/>
            <person name="Jansen H."/>
            <person name="Henkel C."/>
            <person name="Chen W.J."/>
            <person name="Zahm M."/>
            <person name="Cabau C."/>
            <person name="Klopp C."/>
            <person name="Thompson A.W."/>
            <person name="Robinson-Rechavi M."/>
            <person name="Braasch I."/>
            <person name="Lecointre G."/>
            <person name="Bobe J."/>
            <person name="Postlethwait J.H."/>
            <person name="Berthelot C."/>
            <person name="Roest Crollius H."/>
            <person name="Guiguen Y."/>
        </authorList>
    </citation>
    <scope>NUCLEOTIDE SEQUENCE</scope>
    <source>
        <strain evidence="2">NC1722</strain>
    </source>
</reference>
<evidence type="ECO:0000313" key="3">
    <source>
        <dbReference type="Proteomes" id="UP001221898"/>
    </source>
</evidence>
<name>A0AAD7SVW7_9TELE</name>
<dbReference type="Proteomes" id="UP001221898">
    <property type="component" value="Unassembled WGS sequence"/>
</dbReference>
<evidence type="ECO:0000256" key="1">
    <source>
        <dbReference type="SAM" id="MobiDB-lite"/>
    </source>
</evidence>
<evidence type="ECO:0000313" key="2">
    <source>
        <dbReference type="EMBL" id="KAJ8409726.1"/>
    </source>
</evidence>
<protein>
    <submittedName>
        <fullName evidence="2">Uncharacterized protein</fullName>
    </submittedName>
</protein>
<gene>
    <name evidence="2" type="ORF">AAFF_G00217850</name>
</gene>
<feature type="compositionally biased region" description="Basic and acidic residues" evidence="1">
    <location>
        <begin position="76"/>
        <end position="87"/>
    </location>
</feature>
<comment type="caution">
    <text evidence="2">The sequence shown here is derived from an EMBL/GenBank/DDBJ whole genome shotgun (WGS) entry which is preliminary data.</text>
</comment>
<organism evidence="2 3">
    <name type="scientific">Aldrovandia affinis</name>
    <dbReference type="NCBI Taxonomy" id="143900"/>
    <lineage>
        <taxon>Eukaryota</taxon>
        <taxon>Metazoa</taxon>
        <taxon>Chordata</taxon>
        <taxon>Craniata</taxon>
        <taxon>Vertebrata</taxon>
        <taxon>Euteleostomi</taxon>
        <taxon>Actinopterygii</taxon>
        <taxon>Neopterygii</taxon>
        <taxon>Teleostei</taxon>
        <taxon>Notacanthiformes</taxon>
        <taxon>Halosauridae</taxon>
        <taxon>Aldrovandia</taxon>
    </lineage>
</organism>
<keyword evidence="3" id="KW-1185">Reference proteome</keyword>
<sequence length="87" mass="9404">MPFAGNEVGGQPTAGFEKVGHVTFLSRHAVFPRDRSSAERRSLSALGRPWLHAAACLPRTERPSPAAGEPGPHRRPSTDMKDTTATR</sequence>
<accession>A0AAD7SVW7</accession>
<feature type="region of interest" description="Disordered" evidence="1">
    <location>
        <begin position="56"/>
        <end position="87"/>
    </location>
</feature>
<dbReference type="AlphaFoldDB" id="A0AAD7SVW7"/>